<comment type="function">
    <text evidence="9">Catalyzes the ATP-dependent phosphorylation of N-acetyl-L-glutamate.</text>
</comment>
<dbReference type="SUPFAM" id="SSF53633">
    <property type="entry name" value="Carbamate kinase-like"/>
    <property type="match status" value="1"/>
</dbReference>
<dbReference type="HAMAP" id="MF_00082">
    <property type="entry name" value="ArgB"/>
    <property type="match status" value="1"/>
</dbReference>
<name>A0AAW8TY74_9ENTE</name>
<evidence type="ECO:0000313" key="11">
    <source>
        <dbReference type="EMBL" id="MDT2811130.1"/>
    </source>
</evidence>
<comment type="subcellular location">
    <subcellularLocation>
        <location evidence="9">Cytoplasm</location>
    </subcellularLocation>
</comment>
<evidence type="ECO:0000256" key="5">
    <source>
        <dbReference type="ARBA" id="ARBA00022741"/>
    </source>
</evidence>
<dbReference type="PIRSF" id="PIRSF000728">
    <property type="entry name" value="NAGK"/>
    <property type="match status" value="1"/>
</dbReference>
<dbReference type="Proteomes" id="UP001256711">
    <property type="component" value="Unassembled WGS sequence"/>
</dbReference>
<dbReference type="NCBIfam" id="TIGR00761">
    <property type="entry name" value="argB"/>
    <property type="match status" value="1"/>
</dbReference>
<comment type="similarity">
    <text evidence="9">Belongs to the acetylglutamate kinase family. ArgB subfamily.</text>
</comment>
<evidence type="ECO:0000259" key="10">
    <source>
        <dbReference type="Pfam" id="PF00696"/>
    </source>
</evidence>
<dbReference type="CDD" id="cd04238">
    <property type="entry name" value="AAK_NAGK-like"/>
    <property type="match status" value="1"/>
</dbReference>
<feature type="binding site" evidence="9">
    <location>
        <position position="62"/>
    </location>
    <ligand>
        <name>substrate</name>
    </ligand>
</feature>
<dbReference type="Gene3D" id="3.40.1160.10">
    <property type="entry name" value="Acetylglutamate kinase-like"/>
    <property type="match status" value="1"/>
</dbReference>
<dbReference type="InterPro" id="IPR001048">
    <property type="entry name" value="Asp/Glu/Uridylate_kinase"/>
</dbReference>
<dbReference type="PANTHER" id="PTHR23342">
    <property type="entry name" value="N-ACETYLGLUTAMATE SYNTHASE"/>
    <property type="match status" value="1"/>
</dbReference>
<dbReference type="GO" id="GO:0042450">
    <property type="term" value="P:L-arginine biosynthetic process via ornithine"/>
    <property type="evidence" value="ECO:0007669"/>
    <property type="project" value="UniProtKB-UniRule"/>
</dbReference>
<evidence type="ECO:0000256" key="4">
    <source>
        <dbReference type="ARBA" id="ARBA00022679"/>
    </source>
</evidence>
<accession>A0AAW8TY74</accession>
<comment type="pathway">
    <text evidence="1 9">Amino-acid biosynthesis; L-arginine biosynthesis; N(2)-acetyl-L-ornithine from L-glutamate: step 2/4.</text>
</comment>
<evidence type="ECO:0000256" key="8">
    <source>
        <dbReference type="ARBA" id="ARBA00048141"/>
    </source>
</evidence>
<dbReference type="RefSeq" id="WP_311835744.1">
    <property type="nucleotide sequence ID" value="NZ_JARQBJ010000006.1"/>
</dbReference>
<keyword evidence="9" id="KW-0963">Cytoplasm</keyword>
<feature type="site" description="Transition state stabilizer" evidence="9">
    <location>
        <position position="7"/>
    </location>
</feature>
<comment type="caution">
    <text evidence="11">The sequence shown here is derived from an EMBL/GenBank/DDBJ whole genome shotgun (WGS) entry which is preliminary data.</text>
</comment>
<sequence>MGVIVVKMGGVASDNLDAAFFDQIKTWQSQGKQVVIVHGGGYYISEMMQRLGQEVHIQNGLRVTDAGTLEITRMVLLGQVQPLITTKFLAEGFHALGLSAGSDQLIQGDFLNQGELGFVGQVSQVNQALLTILLEKAHIPIIAPLGITREGQWLNINADEVACKVASALQAEALYLLTDVPGIRKQDEWLTRVSVEQVSQLVAEKVVTGGMLPKLASAQTALEAGVTAVYITNSIASQGTELYYQECLQLEA</sequence>
<dbReference type="PRINTS" id="PR00474">
    <property type="entry name" value="GLU5KINASE"/>
</dbReference>
<organism evidence="11 12">
    <name type="scientific">Enterococcus asini</name>
    <dbReference type="NCBI Taxonomy" id="57732"/>
    <lineage>
        <taxon>Bacteria</taxon>
        <taxon>Bacillati</taxon>
        <taxon>Bacillota</taxon>
        <taxon>Bacilli</taxon>
        <taxon>Lactobacillales</taxon>
        <taxon>Enterococcaceae</taxon>
        <taxon>Enterococcus</taxon>
    </lineage>
</organism>
<reference evidence="11" key="1">
    <citation type="submission" date="2023-03" db="EMBL/GenBank/DDBJ databases">
        <authorList>
            <person name="Shen W."/>
            <person name="Cai J."/>
        </authorList>
    </citation>
    <scope>NUCLEOTIDE SEQUENCE</scope>
    <source>
        <strain evidence="11">B226-2</strain>
    </source>
</reference>
<dbReference type="PANTHER" id="PTHR23342:SF0">
    <property type="entry name" value="N-ACETYLGLUTAMATE SYNTHASE, MITOCHONDRIAL"/>
    <property type="match status" value="1"/>
</dbReference>
<dbReference type="InterPro" id="IPR004662">
    <property type="entry name" value="AcgluKinase_fam"/>
</dbReference>
<keyword evidence="4 9" id="KW-0808">Transferase</keyword>
<evidence type="ECO:0000256" key="1">
    <source>
        <dbReference type="ARBA" id="ARBA00004828"/>
    </source>
</evidence>
<proteinExistence type="inferred from homology"/>
<keyword evidence="2 9" id="KW-0055">Arginine biosynthesis</keyword>
<evidence type="ECO:0000256" key="7">
    <source>
        <dbReference type="ARBA" id="ARBA00022840"/>
    </source>
</evidence>
<dbReference type="InterPro" id="IPR036393">
    <property type="entry name" value="AceGlu_kinase-like_sf"/>
</dbReference>
<keyword evidence="6 9" id="KW-0418">Kinase</keyword>
<evidence type="ECO:0000256" key="2">
    <source>
        <dbReference type="ARBA" id="ARBA00022571"/>
    </source>
</evidence>
<evidence type="ECO:0000256" key="3">
    <source>
        <dbReference type="ARBA" id="ARBA00022605"/>
    </source>
</evidence>
<dbReference type="AlphaFoldDB" id="A0AAW8TY74"/>
<evidence type="ECO:0000256" key="9">
    <source>
        <dbReference type="HAMAP-Rule" id="MF_00082"/>
    </source>
</evidence>
<comment type="catalytic activity">
    <reaction evidence="8 9">
        <text>N-acetyl-L-glutamate + ATP = N-acetyl-L-glutamyl 5-phosphate + ADP</text>
        <dbReference type="Rhea" id="RHEA:14629"/>
        <dbReference type="ChEBI" id="CHEBI:30616"/>
        <dbReference type="ChEBI" id="CHEBI:44337"/>
        <dbReference type="ChEBI" id="CHEBI:57936"/>
        <dbReference type="ChEBI" id="CHEBI:456216"/>
        <dbReference type="EC" id="2.7.2.8"/>
    </reaction>
</comment>
<dbReference type="GO" id="GO:0003991">
    <property type="term" value="F:acetylglutamate kinase activity"/>
    <property type="evidence" value="ECO:0007669"/>
    <property type="project" value="UniProtKB-UniRule"/>
</dbReference>
<dbReference type="InterPro" id="IPR001057">
    <property type="entry name" value="Glu/AcGlu_kinase"/>
</dbReference>
<evidence type="ECO:0000256" key="6">
    <source>
        <dbReference type="ARBA" id="ARBA00022777"/>
    </source>
</evidence>
<feature type="binding site" evidence="9">
    <location>
        <begin position="40"/>
        <end position="41"/>
    </location>
    <ligand>
        <name>substrate</name>
    </ligand>
</feature>
<dbReference type="GO" id="GO:0005737">
    <property type="term" value="C:cytoplasm"/>
    <property type="evidence" value="ECO:0007669"/>
    <property type="project" value="UniProtKB-SubCell"/>
</dbReference>
<dbReference type="EMBL" id="JARQBJ010000006">
    <property type="protein sequence ID" value="MDT2811130.1"/>
    <property type="molecule type" value="Genomic_DNA"/>
</dbReference>
<gene>
    <name evidence="9 11" type="primary">argB</name>
    <name evidence="11" type="ORF">P7H43_11635</name>
</gene>
<dbReference type="Pfam" id="PF00696">
    <property type="entry name" value="AA_kinase"/>
    <property type="match status" value="1"/>
</dbReference>
<feature type="site" description="Transition state stabilizer" evidence="9">
    <location>
        <position position="214"/>
    </location>
</feature>
<dbReference type="EC" id="2.7.2.8" evidence="9"/>
<dbReference type="InterPro" id="IPR037528">
    <property type="entry name" value="ArgB"/>
</dbReference>
<keyword evidence="3 9" id="KW-0028">Amino-acid biosynthesis</keyword>
<protein>
    <recommendedName>
        <fullName evidence="9">Acetylglutamate kinase</fullName>
        <ecNumber evidence="9">2.7.2.8</ecNumber>
    </recommendedName>
    <alternativeName>
        <fullName evidence="9">N-acetyl-L-glutamate 5-phosphotransferase</fullName>
    </alternativeName>
    <alternativeName>
        <fullName evidence="9">NAG kinase</fullName>
        <shortName evidence="9">NAGK</shortName>
    </alternativeName>
</protein>
<evidence type="ECO:0000313" key="12">
    <source>
        <dbReference type="Proteomes" id="UP001256711"/>
    </source>
</evidence>
<keyword evidence="5 9" id="KW-0547">Nucleotide-binding</keyword>
<keyword evidence="7 9" id="KW-0067">ATP-binding</keyword>
<dbReference type="GO" id="GO:0005524">
    <property type="term" value="F:ATP binding"/>
    <property type="evidence" value="ECO:0007669"/>
    <property type="project" value="UniProtKB-UniRule"/>
</dbReference>
<feature type="binding site" evidence="9">
    <location>
        <position position="155"/>
    </location>
    <ligand>
        <name>substrate</name>
    </ligand>
</feature>
<feature type="domain" description="Aspartate/glutamate/uridylate kinase" evidence="10">
    <location>
        <begin position="3"/>
        <end position="233"/>
    </location>
</feature>